<evidence type="ECO:0000256" key="4">
    <source>
        <dbReference type="ARBA" id="ARBA00022692"/>
    </source>
</evidence>
<dbReference type="Gene3D" id="3.30.70.100">
    <property type="match status" value="1"/>
</dbReference>
<dbReference type="SUPFAM" id="SSF50182">
    <property type="entry name" value="Sm-like ribonucleoproteins"/>
    <property type="match status" value="1"/>
</dbReference>
<keyword evidence="5 7" id="KW-1133">Transmembrane helix</keyword>
<dbReference type="SUPFAM" id="SSF82689">
    <property type="entry name" value="Mechanosensitive channel protein MscS (YggB), C-terminal domain"/>
    <property type="match status" value="1"/>
</dbReference>
<keyword evidence="3" id="KW-1003">Cell membrane</keyword>
<feature type="transmembrane region" description="Helical" evidence="7">
    <location>
        <begin position="68"/>
        <end position="85"/>
    </location>
</feature>
<dbReference type="Gene3D" id="2.30.30.60">
    <property type="match status" value="1"/>
</dbReference>
<gene>
    <name evidence="10" type="ORF">BV98_002424</name>
</gene>
<feature type="transmembrane region" description="Helical" evidence="7">
    <location>
        <begin position="118"/>
        <end position="140"/>
    </location>
</feature>
<dbReference type="RefSeq" id="WP_051908280.1">
    <property type="nucleotide sequence ID" value="NZ_BCZD01000008.1"/>
</dbReference>
<dbReference type="InterPro" id="IPR011014">
    <property type="entry name" value="MscS_channel_TM-2"/>
</dbReference>
<evidence type="ECO:0000256" key="7">
    <source>
        <dbReference type="SAM" id="Phobius"/>
    </source>
</evidence>
<dbReference type="InterPro" id="IPR011066">
    <property type="entry name" value="MscS_channel_C_sf"/>
</dbReference>
<feature type="domain" description="Mechanosensitive ion channel MscS" evidence="8">
    <location>
        <begin position="248"/>
        <end position="313"/>
    </location>
</feature>
<accession>A0A086P8A0</accession>
<sequence>MTEAIEIWLSDMGWNSSMAQLVIAGSLVAFAVIAGEAAARWGGPASRRWMRSDVGTRGALLGKRVPDLLRFATGALILILPLALLPFAEPALMIIAFAFSGALMMTTGYVLRIASLPLWMCIFLAAVAFVLTLAAALGGVGALTTSLDATALHVGRRRISLLNVVNFLLVGAILFAATRIANRIMTHAVGRLSALDLSQRALFQKLGSLAVVVVAILFGVDILGIDLTTLTVFSGALGLAVGFGLQKTFGNLIAGLILLMDKSVKPGDVIAVGDTFGAINKIGVRAVSVITRDGKEHLIPNEQLMTQAVENWSFSNRDVRIHIPVVISYESDLNLAQKLMIQAAKASHRVLPKPEPTVWLLAFGERGLEHDIMVWILDPEQGVGNVQSDILNRLWDLFQTHGIGLPYPQRDIYLHAGPSHQAGSANLRHED</sequence>
<keyword evidence="4 7" id="KW-0812">Transmembrane</keyword>
<evidence type="ECO:0000256" key="5">
    <source>
        <dbReference type="ARBA" id="ARBA00022989"/>
    </source>
</evidence>
<organism evidence="10 11">
    <name type="scientific">Sphingobium herbicidovorans (strain ATCC 700291 / DSM 11019 / CCUG 56400 / KCTC 2939 / LMG 18315 / NBRC 16415 / MH)</name>
    <name type="common">Sphingomonas herbicidovorans</name>
    <dbReference type="NCBI Taxonomy" id="1219045"/>
    <lineage>
        <taxon>Bacteria</taxon>
        <taxon>Pseudomonadati</taxon>
        <taxon>Pseudomonadota</taxon>
        <taxon>Alphaproteobacteria</taxon>
        <taxon>Sphingomonadales</taxon>
        <taxon>Sphingomonadaceae</taxon>
        <taxon>Sphingobium</taxon>
    </lineage>
</organism>
<dbReference type="PANTHER" id="PTHR30347">
    <property type="entry name" value="POTASSIUM CHANNEL RELATED"/>
    <property type="match status" value="1"/>
</dbReference>
<dbReference type="PATRIC" id="fig|1219045.3.peg.2458"/>
<proteinExistence type="inferred from homology"/>
<evidence type="ECO:0000256" key="1">
    <source>
        <dbReference type="ARBA" id="ARBA00004651"/>
    </source>
</evidence>
<dbReference type="Gene3D" id="1.10.287.1260">
    <property type="match status" value="1"/>
</dbReference>
<dbReference type="Proteomes" id="UP000024284">
    <property type="component" value="Unassembled WGS sequence"/>
</dbReference>
<dbReference type="GO" id="GO:0005886">
    <property type="term" value="C:plasma membrane"/>
    <property type="evidence" value="ECO:0007669"/>
    <property type="project" value="UniProtKB-SubCell"/>
</dbReference>
<feature type="transmembrane region" description="Helical" evidence="7">
    <location>
        <begin position="18"/>
        <end position="41"/>
    </location>
</feature>
<comment type="similarity">
    <text evidence="2">Belongs to the MscS (TC 1.A.23) family.</text>
</comment>
<evidence type="ECO:0000256" key="6">
    <source>
        <dbReference type="ARBA" id="ARBA00023136"/>
    </source>
</evidence>
<feature type="domain" description="Mechanosensitive ion channel MscS C-terminal" evidence="9">
    <location>
        <begin position="323"/>
        <end position="404"/>
    </location>
</feature>
<dbReference type="InterPro" id="IPR052702">
    <property type="entry name" value="MscS-like_channel"/>
</dbReference>
<evidence type="ECO:0000256" key="2">
    <source>
        <dbReference type="ARBA" id="ARBA00008017"/>
    </source>
</evidence>
<feature type="transmembrane region" description="Helical" evidence="7">
    <location>
        <begin position="91"/>
        <end position="111"/>
    </location>
</feature>
<dbReference type="PANTHER" id="PTHR30347:SF1">
    <property type="entry name" value="MECHANOSENSITIVE CHANNEL MSCK"/>
    <property type="match status" value="1"/>
</dbReference>
<comment type="subcellular location">
    <subcellularLocation>
        <location evidence="1">Cell membrane</location>
        <topology evidence="1">Multi-pass membrane protein</topology>
    </subcellularLocation>
</comment>
<feature type="transmembrane region" description="Helical" evidence="7">
    <location>
        <begin position="202"/>
        <end position="225"/>
    </location>
</feature>
<dbReference type="InterPro" id="IPR010920">
    <property type="entry name" value="LSM_dom_sf"/>
</dbReference>
<dbReference type="SUPFAM" id="SSF82861">
    <property type="entry name" value="Mechanosensitive channel protein MscS (YggB), transmembrane region"/>
    <property type="match status" value="1"/>
</dbReference>
<dbReference type="InterPro" id="IPR006685">
    <property type="entry name" value="MscS_channel_2nd"/>
</dbReference>
<feature type="transmembrane region" description="Helical" evidence="7">
    <location>
        <begin position="160"/>
        <end position="181"/>
    </location>
</feature>
<feature type="transmembrane region" description="Helical" evidence="7">
    <location>
        <begin position="237"/>
        <end position="259"/>
    </location>
</feature>
<evidence type="ECO:0000313" key="11">
    <source>
        <dbReference type="Proteomes" id="UP000024284"/>
    </source>
</evidence>
<keyword evidence="6 7" id="KW-0472">Membrane</keyword>
<evidence type="ECO:0000313" key="10">
    <source>
        <dbReference type="EMBL" id="KFG89618.1"/>
    </source>
</evidence>
<protein>
    <submittedName>
        <fullName evidence="10">Mechanosensitive ion channel protein MscS</fullName>
    </submittedName>
</protein>
<dbReference type="EMBL" id="JFZA02000023">
    <property type="protein sequence ID" value="KFG89618.1"/>
    <property type="molecule type" value="Genomic_DNA"/>
</dbReference>
<dbReference type="Pfam" id="PF00924">
    <property type="entry name" value="MS_channel_2nd"/>
    <property type="match status" value="1"/>
</dbReference>
<evidence type="ECO:0000259" key="8">
    <source>
        <dbReference type="Pfam" id="PF00924"/>
    </source>
</evidence>
<comment type="caution">
    <text evidence="10">The sequence shown here is derived from an EMBL/GenBank/DDBJ whole genome shotgun (WGS) entry which is preliminary data.</text>
</comment>
<name>A0A086P8A0_SPHHM</name>
<dbReference type="InterPro" id="IPR023408">
    <property type="entry name" value="MscS_beta-dom_sf"/>
</dbReference>
<evidence type="ECO:0000256" key="3">
    <source>
        <dbReference type="ARBA" id="ARBA00022475"/>
    </source>
</evidence>
<keyword evidence="11" id="KW-1185">Reference proteome</keyword>
<dbReference type="InterPro" id="IPR049278">
    <property type="entry name" value="MS_channel_C"/>
</dbReference>
<evidence type="ECO:0000259" key="9">
    <source>
        <dbReference type="Pfam" id="PF21082"/>
    </source>
</evidence>
<dbReference type="GO" id="GO:0008381">
    <property type="term" value="F:mechanosensitive monoatomic ion channel activity"/>
    <property type="evidence" value="ECO:0007669"/>
    <property type="project" value="UniProtKB-ARBA"/>
</dbReference>
<dbReference type="Pfam" id="PF21082">
    <property type="entry name" value="MS_channel_3rd"/>
    <property type="match status" value="1"/>
</dbReference>
<dbReference type="AlphaFoldDB" id="A0A086P8A0"/>
<dbReference type="eggNOG" id="COG3264">
    <property type="taxonomic scope" value="Bacteria"/>
</dbReference>
<dbReference type="STRING" id="76947.GCA_002080435_02866"/>
<reference evidence="10" key="1">
    <citation type="submission" date="2014-08" db="EMBL/GenBank/DDBJ databases">
        <title>Draft genome sequences of Sphingobium herbicidovorans.</title>
        <authorList>
            <person name="Gan H.M."/>
            <person name="Gan H.Y."/>
            <person name="Savka M.A."/>
        </authorList>
    </citation>
    <scope>NUCLEOTIDE SEQUENCE [LARGE SCALE GENOMIC DNA]</scope>
    <source>
        <strain evidence="10">NBRC 16415</strain>
    </source>
</reference>